<dbReference type="InterPro" id="IPR032259">
    <property type="entry name" value="HIBYL-CoA-H"/>
</dbReference>
<dbReference type="AlphaFoldDB" id="A0A2T0FJV4"/>
<evidence type="ECO:0000313" key="9">
    <source>
        <dbReference type="Proteomes" id="UP000238350"/>
    </source>
</evidence>
<organism evidence="8 9">
    <name type="scientific">Wickerhamiella sorbophila</name>
    <dbReference type="NCBI Taxonomy" id="45607"/>
    <lineage>
        <taxon>Eukaryota</taxon>
        <taxon>Fungi</taxon>
        <taxon>Dikarya</taxon>
        <taxon>Ascomycota</taxon>
        <taxon>Saccharomycotina</taxon>
        <taxon>Dipodascomycetes</taxon>
        <taxon>Dipodascales</taxon>
        <taxon>Trichomonascaceae</taxon>
        <taxon>Wickerhamiella</taxon>
    </lineage>
</organism>
<dbReference type="InterPro" id="IPR045004">
    <property type="entry name" value="ECH_dom"/>
</dbReference>
<evidence type="ECO:0000256" key="2">
    <source>
        <dbReference type="ARBA" id="ARBA00004173"/>
    </source>
</evidence>
<dbReference type="RefSeq" id="XP_024665203.1">
    <property type="nucleotide sequence ID" value="XM_024809435.1"/>
</dbReference>
<protein>
    <recommendedName>
        <fullName evidence="3">3-hydroxyisobutyryl-CoA hydrolase</fullName>
        <ecNumber evidence="3">3.1.2.4</ecNumber>
    </recommendedName>
    <alternativeName>
        <fullName evidence="6">3-hydroxyisobutyryl-coenzyme A hydrolase</fullName>
    </alternativeName>
</protein>
<evidence type="ECO:0000256" key="6">
    <source>
        <dbReference type="ARBA" id="ARBA00031181"/>
    </source>
</evidence>
<dbReference type="EMBL" id="NDIQ01000021">
    <property type="protein sequence ID" value="PRT55258.1"/>
    <property type="molecule type" value="Genomic_DNA"/>
</dbReference>
<keyword evidence="4 8" id="KW-0378">Hydrolase</keyword>
<dbReference type="GeneID" id="36516626"/>
<keyword evidence="5" id="KW-0496">Mitochondrion</keyword>
<evidence type="ECO:0000256" key="5">
    <source>
        <dbReference type="ARBA" id="ARBA00023128"/>
    </source>
</evidence>
<keyword evidence="9" id="KW-1185">Reference proteome</keyword>
<dbReference type="OrthoDB" id="1737613at2759"/>
<name>A0A2T0FJV4_9ASCO</name>
<dbReference type="PANTHER" id="PTHR43176:SF3">
    <property type="entry name" value="3-HYDROXYISOBUTYRYL-COA HYDROLASE, MITOCHONDRIAL"/>
    <property type="match status" value="1"/>
</dbReference>
<accession>A0A2T0FJV4</accession>
<dbReference type="Gene3D" id="3.90.226.10">
    <property type="entry name" value="2-enoyl-CoA Hydratase, Chain A, domain 1"/>
    <property type="match status" value="1"/>
</dbReference>
<dbReference type="STRING" id="45607.A0A2T0FJV4"/>
<sequence length="475" mass="52457">MPLRAKIDPTRLNINARMNHTSSSYEEGSPDEVLVRSNGAVREFILNRPKKLNAINHNMCTLMAPRLLEYAKSDSANIIVVKGAGGKAFSAGGDVTALALMFREQGAEVGEKNCSRYFQTEFALDHLIATYAKPYVALIDGITMGGGVGLSAHAPFVVATEKTLWAMPETTIGYYPDVGGLFRLSRMDGQLGLYLGMTSDRLKGYDVYRAGVATHFVPSERVPEIEKRLSELRPSDGDATSDEYFSLVNRAIEEFAADAPANHKPTLSDADRDVIDSCFKFDTVEEIIAALEAEGSAFALKTKATLLDRCPHSLKVTLAGFRKAKSLDIKSVFALEQHIADGVCGRNDFAEGVIALLVDKRKPVWEPASLEQISASDIAKIFAPRKPDWTPMKFHTDRTYMQYPHKFGLPTEEEIMLFVTGETSSSETKATRDDVVKHFEKTHGNKVGLVSHIEHVLARKTKADPQHPTLLDWTY</sequence>
<feature type="domain" description="Enoyl-CoA hydratase/isomerase" evidence="7">
    <location>
        <begin position="42"/>
        <end position="382"/>
    </location>
</feature>
<dbReference type="CDD" id="cd06558">
    <property type="entry name" value="crotonase-like"/>
    <property type="match status" value="1"/>
</dbReference>
<dbReference type="NCBIfam" id="NF004127">
    <property type="entry name" value="PRK05617.1"/>
    <property type="match status" value="1"/>
</dbReference>
<dbReference type="Pfam" id="PF16113">
    <property type="entry name" value="ECH_2"/>
    <property type="match status" value="1"/>
</dbReference>
<dbReference type="FunFam" id="3.90.226.10:FF:000026">
    <property type="entry name" value="3-hydroxyisobutyryl-CoA hydrolase, mitochondrial"/>
    <property type="match status" value="1"/>
</dbReference>
<dbReference type="GO" id="GO:0006574">
    <property type="term" value="P:L-valine catabolic process"/>
    <property type="evidence" value="ECO:0007669"/>
    <property type="project" value="TreeGrafter"/>
</dbReference>
<proteinExistence type="predicted"/>
<evidence type="ECO:0000256" key="4">
    <source>
        <dbReference type="ARBA" id="ARBA00022801"/>
    </source>
</evidence>
<dbReference type="PANTHER" id="PTHR43176">
    <property type="entry name" value="3-HYDROXYISOBUTYRYL-COA HYDROLASE-RELATED"/>
    <property type="match status" value="1"/>
</dbReference>
<evidence type="ECO:0000313" key="8">
    <source>
        <dbReference type="EMBL" id="PRT55258.1"/>
    </source>
</evidence>
<evidence type="ECO:0000256" key="1">
    <source>
        <dbReference type="ARBA" id="ARBA00001709"/>
    </source>
</evidence>
<reference evidence="8 9" key="1">
    <citation type="submission" date="2017-04" db="EMBL/GenBank/DDBJ databases">
        <title>Genome sequencing of [Candida] sorbophila.</title>
        <authorList>
            <person name="Ahn J.O."/>
        </authorList>
    </citation>
    <scope>NUCLEOTIDE SEQUENCE [LARGE SCALE GENOMIC DNA]</scope>
    <source>
        <strain evidence="8 9">DS02</strain>
    </source>
</reference>
<dbReference type="InterPro" id="IPR029045">
    <property type="entry name" value="ClpP/crotonase-like_dom_sf"/>
</dbReference>
<comment type="subcellular location">
    <subcellularLocation>
        <location evidence="2">Mitochondrion</location>
    </subcellularLocation>
</comment>
<dbReference type="GO" id="GO:0005739">
    <property type="term" value="C:mitochondrion"/>
    <property type="evidence" value="ECO:0007669"/>
    <property type="project" value="UniProtKB-SubCell"/>
</dbReference>
<evidence type="ECO:0000256" key="3">
    <source>
        <dbReference type="ARBA" id="ARBA00011915"/>
    </source>
</evidence>
<comment type="caution">
    <text evidence="8">The sequence shown here is derived from an EMBL/GenBank/DDBJ whole genome shotgun (WGS) entry which is preliminary data.</text>
</comment>
<dbReference type="Proteomes" id="UP000238350">
    <property type="component" value="Unassembled WGS sequence"/>
</dbReference>
<evidence type="ECO:0000259" key="7">
    <source>
        <dbReference type="Pfam" id="PF16113"/>
    </source>
</evidence>
<gene>
    <name evidence="8" type="ORF">B9G98_02878</name>
</gene>
<dbReference type="EC" id="3.1.2.4" evidence="3"/>
<comment type="catalytic activity">
    <reaction evidence="1">
        <text>3-hydroxy-2-methylpropanoyl-CoA + H2O = 3-hydroxy-2-methylpropanoate + CoA + H(+)</text>
        <dbReference type="Rhea" id="RHEA:20888"/>
        <dbReference type="ChEBI" id="CHEBI:11805"/>
        <dbReference type="ChEBI" id="CHEBI:15377"/>
        <dbReference type="ChEBI" id="CHEBI:15378"/>
        <dbReference type="ChEBI" id="CHEBI:57287"/>
        <dbReference type="ChEBI" id="CHEBI:57340"/>
        <dbReference type="EC" id="3.1.2.4"/>
    </reaction>
</comment>
<dbReference type="GO" id="GO:0003860">
    <property type="term" value="F:3-hydroxyisobutyryl-CoA hydrolase activity"/>
    <property type="evidence" value="ECO:0007669"/>
    <property type="project" value="UniProtKB-EC"/>
</dbReference>
<dbReference type="SUPFAM" id="SSF52096">
    <property type="entry name" value="ClpP/crotonase"/>
    <property type="match status" value="1"/>
</dbReference>